<reference evidence="1 2" key="1">
    <citation type="journal article" date="2022" name="bioRxiv">
        <title>Genomics of Preaxostyla Flagellates Illuminates Evolutionary Transitions and the Path Towards Mitochondrial Loss.</title>
        <authorList>
            <person name="Novak L.V.F."/>
            <person name="Treitli S.C."/>
            <person name="Pyrih J."/>
            <person name="Halakuc P."/>
            <person name="Pipaliya S.V."/>
            <person name="Vacek V."/>
            <person name="Brzon O."/>
            <person name="Soukal P."/>
            <person name="Eme L."/>
            <person name="Dacks J.B."/>
            <person name="Karnkowska A."/>
            <person name="Elias M."/>
            <person name="Hampl V."/>
        </authorList>
    </citation>
    <scope>NUCLEOTIDE SEQUENCE [LARGE SCALE GENOMIC DNA]</scope>
    <source>
        <strain evidence="1">NAU3</strain>
        <tissue evidence="1">Gut</tissue>
    </source>
</reference>
<sequence length="843" mass="97556">MSEQAHLESIEINLPTSSPSDWRLVLQDSITKADIQQGCISLFDQVNSNQTLTQIEVNHAVRFLEYAIIHIEHRDTQSKKLTETIFPEEEKYQTKVTSALIKLICHPSDKLRAVALSFFDTSLRYSTQTFSAAVASTGLLPQLFINLKPHAIPINRTTIEFHRHLTSIVDDFFRFCTPEDISGHLNLNPYSSRDRQGTSELLDPIIQQFCAYLRYLLTHPVSPTEYHSGFSLLRKTKLFERYITRNCWPPSHPDLKQFIDDLKKTMTEELASLLDRDTEKETLHCFLFNEWRMTDKHRWAKTFEGLLVRLSEGRPITNVGFEAFLLFMSRRPSDVKPEFYKDGTFSIEIAGKNVSSKTLPLKALFSLFVPTQAHHTTALLAAFRGLMLRLGKGVLVERIWSGWSPAFFDAVNPSKLPFTNEFEPLHTKLVEVLNDRFDNIWDCAHDCHSCCSRMDMKEIHRSFYEQAREYIVHLSLHPFALATESRNNIIVIDFLICLFRNGRDDPLAKSYRDELRQQMDEAARSSSPPQFILTSELVCRLTDEELIDVVDRIVGLLESDSCLDDDTILRICKFHENQLSSIYLPALFRIADRTTEQYFHALESLISLHVDSFNLHPINYLLNSQPNRRLSKDEWDEIDLETVGDVMRAVRENRLSFKHISPRFTQHLLDFTAVLLPQINRCATRLTLSQLERLLSPSFHMLSKIFFELEISCREVRIDQEKIFLDVCQLCDQRPIARCLSSVGFFSRVVGGLFDDSISIKCRCIINVIVPDICDSCEERAEKTKIRRTLPLFQEEGWQDAVEFILVKKKVDDFRNQQFAWFGRMMQFHGANLGDLIDLDDTD</sequence>
<evidence type="ECO:0000313" key="2">
    <source>
        <dbReference type="Proteomes" id="UP001281761"/>
    </source>
</evidence>
<gene>
    <name evidence="1" type="ORF">BLNAU_10406</name>
</gene>
<name>A0ABQ9XSG8_9EUKA</name>
<evidence type="ECO:0000313" key="1">
    <source>
        <dbReference type="EMBL" id="KAK2954555.1"/>
    </source>
</evidence>
<dbReference type="EMBL" id="JARBJD010000076">
    <property type="protein sequence ID" value="KAK2954555.1"/>
    <property type="molecule type" value="Genomic_DNA"/>
</dbReference>
<comment type="caution">
    <text evidence="1">The sequence shown here is derived from an EMBL/GenBank/DDBJ whole genome shotgun (WGS) entry which is preliminary data.</text>
</comment>
<proteinExistence type="predicted"/>
<keyword evidence="2" id="KW-1185">Reference proteome</keyword>
<organism evidence="1 2">
    <name type="scientific">Blattamonas nauphoetae</name>
    <dbReference type="NCBI Taxonomy" id="2049346"/>
    <lineage>
        <taxon>Eukaryota</taxon>
        <taxon>Metamonada</taxon>
        <taxon>Preaxostyla</taxon>
        <taxon>Oxymonadida</taxon>
        <taxon>Blattamonas</taxon>
    </lineage>
</organism>
<protein>
    <submittedName>
        <fullName evidence="1">Uncharacterized protein</fullName>
    </submittedName>
</protein>
<accession>A0ABQ9XSG8</accession>
<dbReference type="Proteomes" id="UP001281761">
    <property type="component" value="Unassembled WGS sequence"/>
</dbReference>